<dbReference type="SUPFAM" id="SSF48498">
    <property type="entry name" value="Tetracyclin repressor-like, C-terminal domain"/>
    <property type="match status" value="1"/>
</dbReference>
<dbReference type="InterPro" id="IPR036271">
    <property type="entry name" value="Tet_transcr_reg_TetR-rel_C_sf"/>
</dbReference>
<dbReference type="RefSeq" id="WP_213668497.1">
    <property type="nucleotide sequence ID" value="NZ_JAHCDA010000001.1"/>
</dbReference>
<dbReference type="PROSITE" id="PS50977">
    <property type="entry name" value="HTH_TETR_2"/>
    <property type="match status" value="1"/>
</dbReference>
<keyword evidence="2 4" id="KW-0238">DNA-binding</keyword>
<organism evidence="6 7">
    <name type="scientific">Roseococcus pinisoli</name>
    <dbReference type="NCBI Taxonomy" id="2835040"/>
    <lineage>
        <taxon>Bacteria</taxon>
        <taxon>Pseudomonadati</taxon>
        <taxon>Pseudomonadota</taxon>
        <taxon>Alphaproteobacteria</taxon>
        <taxon>Acetobacterales</taxon>
        <taxon>Roseomonadaceae</taxon>
        <taxon>Roseococcus</taxon>
    </lineage>
</organism>
<dbReference type="Pfam" id="PF00440">
    <property type="entry name" value="TetR_N"/>
    <property type="match status" value="1"/>
</dbReference>
<accession>A0ABS5Q865</accession>
<comment type="caution">
    <text evidence="6">The sequence shown here is derived from an EMBL/GenBank/DDBJ whole genome shotgun (WGS) entry which is preliminary data.</text>
</comment>
<dbReference type="PANTHER" id="PTHR47506">
    <property type="entry name" value="TRANSCRIPTIONAL REGULATORY PROTEIN"/>
    <property type="match status" value="1"/>
</dbReference>
<evidence type="ECO:0000313" key="6">
    <source>
        <dbReference type="EMBL" id="MBS7809836.1"/>
    </source>
</evidence>
<evidence type="ECO:0000256" key="3">
    <source>
        <dbReference type="ARBA" id="ARBA00023163"/>
    </source>
</evidence>
<evidence type="ECO:0000313" key="7">
    <source>
        <dbReference type="Proteomes" id="UP000766336"/>
    </source>
</evidence>
<dbReference type="Gene3D" id="1.10.357.10">
    <property type="entry name" value="Tetracycline Repressor, domain 2"/>
    <property type="match status" value="1"/>
</dbReference>
<dbReference type="InterPro" id="IPR001647">
    <property type="entry name" value="HTH_TetR"/>
</dbReference>
<dbReference type="Gene3D" id="1.10.10.60">
    <property type="entry name" value="Homeodomain-like"/>
    <property type="match status" value="1"/>
</dbReference>
<feature type="domain" description="HTH tetR-type" evidence="5">
    <location>
        <begin position="9"/>
        <end position="69"/>
    </location>
</feature>
<evidence type="ECO:0000256" key="1">
    <source>
        <dbReference type="ARBA" id="ARBA00023015"/>
    </source>
</evidence>
<evidence type="ECO:0000256" key="2">
    <source>
        <dbReference type="ARBA" id="ARBA00023125"/>
    </source>
</evidence>
<sequence>MRYGKGHKDGTRQHIVEVAARKFREEGVASAGIAGLMAEAGLTNGAFYNHFDSKDHLVREALEHALGQTARRYEEAPFTAEEWIRGYLSPTHRDSPGQGCAVAALVGELARQPEATRAGLTASLGRTVERITAGMGGEGTPEERERRALAIFGLMAGTLQLARAVTDRELSDRILAGGLETALGLMGKPAG</sequence>
<evidence type="ECO:0000259" key="5">
    <source>
        <dbReference type="PROSITE" id="PS50977"/>
    </source>
</evidence>
<keyword evidence="7" id="KW-1185">Reference proteome</keyword>
<keyword evidence="3" id="KW-0804">Transcription</keyword>
<dbReference type="PANTHER" id="PTHR47506:SF7">
    <property type="entry name" value="TRANSCRIPTIONAL REGULATORY PROTEIN"/>
    <property type="match status" value="1"/>
</dbReference>
<dbReference type="InterPro" id="IPR009057">
    <property type="entry name" value="Homeodomain-like_sf"/>
</dbReference>
<dbReference type="Proteomes" id="UP000766336">
    <property type="component" value="Unassembled WGS sequence"/>
</dbReference>
<dbReference type="PRINTS" id="PR00455">
    <property type="entry name" value="HTHTETR"/>
</dbReference>
<name>A0ABS5Q865_9PROT</name>
<gene>
    <name evidence="6" type="ORF">KHU32_02730</name>
</gene>
<keyword evidence="1" id="KW-0805">Transcription regulation</keyword>
<protein>
    <submittedName>
        <fullName evidence="6">TetR/AcrR family transcriptional regulator</fullName>
    </submittedName>
</protein>
<dbReference type="EMBL" id="JAHCDA010000001">
    <property type="protein sequence ID" value="MBS7809836.1"/>
    <property type="molecule type" value="Genomic_DNA"/>
</dbReference>
<dbReference type="SUPFAM" id="SSF46689">
    <property type="entry name" value="Homeodomain-like"/>
    <property type="match status" value="1"/>
</dbReference>
<reference evidence="6 7" key="1">
    <citation type="submission" date="2021-05" db="EMBL/GenBank/DDBJ databases">
        <title>Roseococcus sp. XZZS9, whole genome shotgun sequencing project.</title>
        <authorList>
            <person name="Zhao G."/>
            <person name="Shen L."/>
        </authorList>
    </citation>
    <scope>NUCLEOTIDE SEQUENCE [LARGE SCALE GENOMIC DNA]</scope>
    <source>
        <strain evidence="6 7">XZZS9</strain>
    </source>
</reference>
<proteinExistence type="predicted"/>
<feature type="DNA-binding region" description="H-T-H motif" evidence="4">
    <location>
        <begin position="32"/>
        <end position="51"/>
    </location>
</feature>
<evidence type="ECO:0000256" key="4">
    <source>
        <dbReference type="PROSITE-ProRule" id="PRU00335"/>
    </source>
</evidence>